<dbReference type="EMBL" id="CP104013">
    <property type="protein sequence ID" value="UYP46514.1"/>
    <property type="molecule type" value="Genomic_DNA"/>
</dbReference>
<evidence type="ECO:0000313" key="1">
    <source>
        <dbReference type="EMBL" id="UYP46514.1"/>
    </source>
</evidence>
<gene>
    <name evidence="1" type="ORF">NEF87_002799</name>
</gene>
<proteinExistence type="predicted"/>
<organism evidence="1 2">
    <name type="scientific">Candidatus Lokiarchaeum ossiferum</name>
    <dbReference type="NCBI Taxonomy" id="2951803"/>
    <lineage>
        <taxon>Archaea</taxon>
        <taxon>Promethearchaeati</taxon>
        <taxon>Promethearchaeota</taxon>
        <taxon>Promethearchaeia</taxon>
        <taxon>Promethearchaeales</taxon>
        <taxon>Promethearchaeaceae</taxon>
        <taxon>Candidatus Lokiarchaeum</taxon>
    </lineage>
</organism>
<name>A0ABY6HVN4_9ARCH</name>
<keyword evidence="2" id="KW-1185">Reference proteome</keyword>
<reference evidence="1" key="1">
    <citation type="submission" date="2022-09" db="EMBL/GenBank/DDBJ databases">
        <title>Actin cytoskeleton and complex cell architecture in an #Asgard archaeon.</title>
        <authorList>
            <person name="Ponce Toledo R.I."/>
            <person name="Schleper C."/>
            <person name="Rodrigues Oliveira T."/>
            <person name="Wollweber F."/>
            <person name="Xu J."/>
            <person name="Rittmann S."/>
            <person name="Klingl A."/>
            <person name="Pilhofer M."/>
        </authorList>
    </citation>
    <scope>NUCLEOTIDE SEQUENCE</scope>
    <source>
        <strain evidence="1">B-35</strain>
    </source>
</reference>
<dbReference type="Proteomes" id="UP001208689">
    <property type="component" value="Chromosome"/>
</dbReference>
<evidence type="ECO:0000313" key="2">
    <source>
        <dbReference type="Proteomes" id="UP001208689"/>
    </source>
</evidence>
<accession>A0ABY6HVN4</accession>
<sequence length="426" mass="49923">MMGQSKIEFILTCAFCGEMNEFTKEELYESEKETDTFKEKYCLECNEPLTMICPSCLNIFEVEDNFRTNNFFQVLPTFWNPTPSPLDELIPNILKSWNIYEEQAKYLTSETFRLSQKEFLEAIPNLLSDIKVLKQELISLAKISEVSPLEKDFKKLEKGIQKCTEECASILASIEDVSKAVNEKKEKQLKKHVPFMDILPNFQEYIEQVKKIREKEIEDEINSLKPGYEKVKNNIKQDPTFYRNICPICQKMIFTINHQVYTMGKSDEKLSHIRNLAEYYQQSQPKSTFTRTLMLNIKIHIEKDQLYEFHGDLALVLHENENQVIGRDLLREIEYIEPESEEILFDENDPLARVSNSQFSIQKKGDQIILTGMKFDDRRVGVFFNSMKHDIRKENPDGIQINSGDQIFIPLIQEKDNPNYIEISIL</sequence>
<protein>
    <submittedName>
        <fullName evidence="1">Uncharacterized protein</fullName>
    </submittedName>
</protein>